<keyword evidence="6" id="KW-1185">Reference proteome</keyword>
<dbReference type="InterPro" id="IPR002885">
    <property type="entry name" value="PPR_rpt"/>
</dbReference>
<feature type="repeat" description="PPR" evidence="3">
    <location>
        <begin position="145"/>
        <end position="179"/>
    </location>
</feature>
<protein>
    <recommendedName>
        <fullName evidence="7">Pentacotripeptide-repeat region of PRORP domain-containing protein</fullName>
    </recommendedName>
</protein>
<dbReference type="PANTHER" id="PTHR45717">
    <property type="entry name" value="OS12G0527900 PROTEIN"/>
    <property type="match status" value="1"/>
</dbReference>
<keyword evidence="2" id="KW-0677">Repeat</keyword>
<evidence type="ECO:0000256" key="1">
    <source>
        <dbReference type="ARBA" id="ARBA00007626"/>
    </source>
</evidence>
<evidence type="ECO:0000313" key="6">
    <source>
        <dbReference type="Proteomes" id="UP000030645"/>
    </source>
</evidence>
<feature type="repeat" description="PPR" evidence="3">
    <location>
        <begin position="359"/>
        <end position="393"/>
    </location>
</feature>
<dbReference type="STRING" id="981085.W9RQJ9"/>
<dbReference type="OrthoDB" id="1890565at2759"/>
<accession>W9RQJ9</accession>
<gene>
    <name evidence="5" type="ORF">L484_012430</name>
</gene>
<organism evidence="5 6">
    <name type="scientific">Morus notabilis</name>
    <dbReference type="NCBI Taxonomy" id="981085"/>
    <lineage>
        <taxon>Eukaryota</taxon>
        <taxon>Viridiplantae</taxon>
        <taxon>Streptophyta</taxon>
        <taxon>Embryophyta</taxon>
        <taxon>Tracheophyta</taxon>
        <taxon>Spermatophyta</taxon>
        <taxon>Magnoliopsida</taxon>
        <taxon>eudicotyledons</taxon>
        <taxon>Gunneridae</taxon>
        <taxon>Pentapetalae</taxon>
        <taxon>rosids</taxon>
        <taxon>fabids</taxon>
        <taxon>Rosales</taxon>
        <taxon>Moraceae</taxon>
        <taxon>Moreae</taxon>
        <taxon>Morus</taxon>
    </lineage>
</organism>
<dbReference type="NCBIfam" id="TIGR00756">
    <property type="entry name" value="PPR"/>
    <property type="match status" value="1"/>
</dbReference>
<evidence type="ECO:0000256" key="2">
    <source>
        <dbReference type="ARBA" id="ARBA00022737"/>
    </source>
</evidence>
<name>W9RQJ9_9ROSA</name>
<dbReference type="Pfam" id="PF01535">
    <property type="entry name" value="PPR"/>
    <property type="match status" value="3"/>
</dbReference>
<dbReference type="EMBL" id="KE345396">
    <property type="protein sequence ID" value="EXC03817.1"/>
    <property type="molecule type" value="Genomic_DNA"/>
</dbReference>
<evidence type="ECO:0000256" key="3">
    <source>
        <dbReference type="PROSITE-ProRule" id="PRU00708"/>
    </source>
</evidence>
<sequence length="519" mass="59410">MKKLSHHFSAAWKMYARFGARNVSGVSLYSTAAPRPQGKFRDASIRRLFRRISPELPSISIVPILDQWIGEGETVNKSDLVTIINELRHYKRYKQALEISMWMTDKRFYPLTRLDFANRLDLIAKVLGTEQAENYFNNIPSGFRVAEVYIALLNCYGYNKQVEKAEAVMQQMKDMGLSRTPSAYNALLNLYYQSWNHEKMDFLMREMDEKGIRLNKFTYGIRLSAYAAESDVEGINKVLARMESDPEIVLDWLVYSVAANGFTKAGLADEALAALKKSEALLSSAKKWSTAFECLLTQYAAIGKKQEVLRLWELYKMKQQVYNGGYISIITSLLKLGDIESAEKIFEEWGSRQSKSKYDIRIPNFLIGACCRKGLLEKAEALVAQVKVEGGKPNVKTWSHLTTGYCVRKQTHKAVESIKEEISVAEPWWKLSKDNVAVCLDYLIGKGDVEQAEEIIRLLKDKDFVSMDGHERLLNKIKEKESISQEMLYMNGYDHRWKERKSRSLEANEDSSSEAGFSE</sequence>
<dbReference type="PROSITE" id="PS51375">
    <property type="entry name" value="PPR"/>
    <property type="match status" value="3"/>
</dbReference>
<feature type="repeat" description="PPR" evidence="3">
    <location>
        <begin position="180"/>
        <end position="214"/>
    </location>
</feature>
<evidence type="ECO:0008006" key="7">
    <source>
        <dbReference type="Google" id="ProtNLM"/>
    </source>
</evidence>
<dbReference type="InterPro" id="IPR011990">
    <property type="entry name" value="TPR-like_helical_dom_sf"/>
</dbReference>
<dbReference type="Pfam" id="PF13041">
    <property type="entry name" value="PPR_2"/>
    <property type="match status" value="1"/>
</dbReference>
<proteinExistence type="inferred from homology"/>
<reference evidence="6" key="1">
    <citation type="submission" date="2013-01" db="EMBL/GenBank/DDBJ databases">
        <title>Draft Genome Sequence of a Mulberry Tree, Morus notabilis C.K. Schneid.</title>
        <authorList>
            <person name="He N."/>
            <person name="Zhao S."/>
        </authorList>
    </citation>
    <scope>NUCLEOTIDE SEQUENCE</scope>
</reference>
<feature type="region of interest" description="Disordered" evidence="4">
    <location>
        <begin position="500"/>
        <end position="519"/>
    </location>
</feature>
<comment type="similarity">
    <text evidence="1">Belongs to the PPR family. P subfamily.</text>
</comment>
<dbReference type="AlphaFoldDB" id="W9RQJ9"/>
<dbReference type="PANTHER" id="PTHR45717:SF28">
    <property type="entry name" value="PENTACOTRIPEPTIDE-REPEAT REGION OF PRORP DOMAIN-CONTAINING PROTEIN"/>
    <property type="match status" value="1"/>
</dbReference>
<evidence type="ECO:0000313" key="5">
    <source>
        <dbReference type="EMBL" id="EXC03817.1"/>
    </source>
</evidence>
<dbReference type="eggNOG" id="KOG4197">
    <property type="taxonomic scope" value="Eukaryota"/>
</dbReference>
<dbReference type="GO" id="GO:0003729">
    <property type="term" value="F:mRNA binding"/>
    <property type="evidence" value="ECO:0007669"/>
    <property type="project" value="UniProtKB-ARBA"/>
</dbReference>
<dbReference type="Gene3D" id="1.25.40.10">
    <property type="entry name" value="Tetratricopeptide repeat domain"/>
    <property type="match status" value="3"/>
</dbReference>
<evidence type="ECO:0000256" key="4">
    <source>
        <dbReference type="SAM" id="MobiDB-lite"/>
    </source>
</evidence>
<dbReference type="Proteomes" id="UP000030645">
    <property type="component" value="Unassembled WGS sequence"/>
</dbReference>
<dbReference type="KEGG" id="mnt:21395645"/>
<dbReference type="GO" id="GO:0005739">
    <property type="term" value="C:mitochondrion"/>
    <property type="evidence" value="ECO:0007669"/>
    <property type="project" value="TreeGrafter"/>
</dbReference>